<feature type="domain" description="Serine dehydratase-like alpha subunit" evidence="2">
    <location>
        <begin position="176"/>
        <end position="426"/>
    </location>
</feature>
<dbReference type="EMBL" id="SXCS01000004">
    <property type="protein sequence ID" value="NFR61484.1"/>
    <property type="molecule type" value="Genomic_DNA"/>
</dbReference>
<dbReference type="GO" id="GO:0019450">
    <property type="term" value="P:L-cysteine catabolic process to pyruvate"/>
    <property type="evidence" value="ECO:0007669"/>
    <property type="project" value="TreeGrafter"/>
</dbReference>
<proteinExistence type="inferred from homology"/>
<evidence type="ECO:0000313" key="6">
    <source>
        <dbReference type="Proteomes" id="UP000486601"/>
    </source>
</evidence>
<dbReference type="HAMAP" id="MF_01845">
    <property type="entry name" value="UPF0597"/>
    <property type="match status" value="1"/>
</dbReference>
<reference evidence="3 5" key="2">
    <citation type="journal article" date="2015" name="PLoS ONE">
        <title>A universal mariner transposon system for forward genetic studies in the genus clostridium.</title>
        <authorList>
            <person name="Zhang Y."/>
            <person name="Grosse-Honebrink A."/>
            <person name="Minton N.P."/>
        </authorList>
    </citation>
    <scope>NUCLEOTIDE SEQUENCE [LARGE SCALE GENOMIC DNA]</scope>
    <source>
        <strain evidence="3 5">NCIMB 10696</strain>
    </source>
</reference>
<dbReference type="EMBL" id="CP009225">
    <property type="protein sequence ID" value="AKC62736.1"/>
    <property type="molecule type" value="Genomic_DNA"/>
</dbReference>
<dbReference type="Proteomes" id="UP000033052">
    <property type="component" value="Chromosome"/>
</dbReference>
<dbReference type="GeneID" id="92938715"/>
<dbReference type="Proteomes" id="UP000486601">
    <property type="component" value="Unassembled WGS sequence"/>
</dbReference>
<reference evidence="3" key="1">
    <citation type="submission" date="2014-08" db="EMBL/GenBank/DDBJ databases">
        <authorList>
            <person name="Kubiak A."/>
            <person name="Poehlein A."/>
            <person name="Daniel R."/>
            <person name="Minton N.P."/>
        </authorList>
    </citation>
    <scope>NUCLEOTIDE SEQUENCE</scope>
    <source>
        <strain evidence="3">NCIMB 10696</strain>
    </source>
</reference>
<dbReference type="GO" id="GO:0080146">
    <property type="term" value="F:L-cysteine desulfhydrase activity"/>
    <property type="evidence" value="ECO:0007669"/>
    <property type="project" value="TreeGrafter"/>
</dbReference>
<evidence type="ECO:0000313" key="3">
    <source>
        <dbReference type="EMBL" id="AKC62736.1"/>
    </source>
</evidence>
<evidence type="ECO:0000256" key="1">
    <source>
        <dbReference type="HAMAP-Rule" id="MF_01845"/>
    </source>
</evidence>
<dbReference type="RefSeq" id="WP_003496140.1">
    <property type="nucleotide sequence ID" value="NZ_CP009225.1"/>
</dbReference>
<dbReference type="PANTHER" id="PTHR30501:SF2">
    <property type="entry name" value="UPF0597 PROTEIN YHAM"/>
    <property type="match status" value="1"/>
</dbReference>
<dbReference type="PIRSF" id="PIRSF006054">
    <property type="entry name" value="UCP006054"/>
    <property type="match status" value="1"/>
</dbReference>
<gene>
    <name evidence="3" type="ORF">CLSPO_c20160</name>
    <name evidence="4" type="ORF">FDF70_08280</name>
</gene>
<dbReference type="PANTHER" id="PTHR30501">
    <property type="entry name" value="UPF0597 PROTEIN YHAM"/>
    <property type="match status" value="1"/>
</dbReference>
<organism evidence="4 6">
    <name type="scientific">Clostridium sporogenes</name>
    <dbReference type="NCBI Taxonomy" id="1509"/>
    <lineage>
        <taxon>Bacteria</taxon>
        <taxon>Bacillati</taxon>
        <taxon>Bacillota</taxon>
        <taxon>Clostridia</taxon>
        <taxon>Eubacteriales</taxon>
        <taxon>Clostridiaceae</taxon>
        <taxon>Clostridium</taxon>
    </lineage>
</organism>
<accession>A0A7X5PAY0</accession>
<dbReference type="Pfam" id="PF03313">
    <property type="entry name" value="SDH_alpha"/>
    <property type="match status" value="1"/>
</dbReference>
<dbReference type="InterPro" id="IPR005130">
    <property type="entry name" value="Ser_deHydtase-like_asu"/>
</dbReference>
<comment type="similarity">
    <text evidence="1">Belongs to the UPF0597 family.</text>
</comment>
<dbReference type="InterPro" id="IPR021144">
    <property type="entry name" value="UPF0597"/>
</dbReference>
<dbReference type="KEGG" id="cld:CLSPO_c20160"/>
<dbReference type="AlphaFoldDB" id="A0A7X5PAY0"/>
<protein>
    <recommendedName>
        <fullName evidence="1">UPF0597 protein CLSPO_c20160</fullName>
    </recommendedName>
</protein>
<evidence type="ECO:0000313" key="4">
    <source>
        <dbReference type="EMBL" id="NFR61484.1"/>
    </source>
</evidence>
<evidence type="ECO:0000313" key="5">
    <source>
        <dbReference type="Proteomes" id="UP000033052"/>
    </source>
</evidence>
<evidence type="ECO:0000259" key="2">
    <source>
        <dbReference type="Pfam" id="PF03313"/>
    </source>
</evidence>
<name>A0A7X5PAY0_CLOSG</name>
<sequence>MPRLSKEEISERLLELIKDETKPAIGCTEPVAVAFTVATGKKYMQGKILKIDLKVSKNILKNGKSVTIPNTEVCGLDIAGALGEICGDSEEGLFVFRNVNNEYLDKAKEMIKNKVVTLNPIEDTDPVFVEATLKGEKDEVVAILRGGHTNIEQVIVNGKIAFEKDNKNKKDNKDCDFIKELSLKDIRQITEDISIEKLDFIMDGIEMNKEAAMEGLKRQKGLTLGSSLLKLQEEGKIGKDSATIARILTAAGSDLRMGGGMCPIMTSGGSGNQGLCVILPINVVAEDIKAPKERLQRAVFFGHAVNNFVKKYTGKLSAICGCAIAAGIGATAGIAWLLGGKDKEIEGAILNMLANLTGMVCDGAKGSCAIKLSTSASEAVISAYLALNDIIVPNNTGIIGNTVEDTINNLGMLCKDGFYKADDVMLSIACKEVI</sequence>
<reference evidence="4 6" key="3">
    <citation type="submission" date="2019-04" db="EMBL/GenBank/DDBJ databases">
        <title>Genome sequencing of Clostridium botulinum Groups I-IV and Clostridium butyricum.</title>
        <authorList>
            <person name="Brunt J."/>
            <person name="Van Vliet A.H.M."/>
            <person name="Stringer S.C."/>
            <person name="Carter A.T."/>
            <person name="Peck M.W."/>
        </authorList>
    </citation>
    <scope>NUCLEOTIDE SEQUENCE [LARGE SCALE GENOMIC DNA]</scope>
    <source>
        <strain evidence="4 6">IFR 18/108</strain>
    </source>
</reference>